<sequence length="265" mass="27801">MKIVSTLATASLLLGVTSAILGGEIIPSGKKTYTAGLRNSISNSSFCAGALISPTHVLTSASCDKEGINYVSVGSHNVNGTDDGEVIKVKSVAPHPNYNANVSLEWDYAIVALETPSKFAPVKLANSNDSDVQEGTPLTAIGWGVADCQDEHSSSELRAVALNAWDSKSCIDVFTEPFYPSQLCAGGDLNKGTAFGDMGGPFIKDNQEGDADDVLIGISTDGYGCGSDYPNVFSRVTTALPWINSIVHGEQRSQTQDTGCPFPSE</sequence>
<name>A0A225WJY9_9STRA</name>
<evidence type="ECO:0000256" key="1">
    <source>
        <dbReference type="ARBA" id="ARBA00004613"/>
    </source>
</evidence>
<keyword evidence="6" id="KW-1015">Disulfide bond</keyword>
<dbReference type="GO" id="GO:0005576">
    <property type="term" value="C:extracellular region"/>
    <property type="evidence" value="ECO:0007669"/>
    <property type="project" value="UniProtKB-SubCell"/>
</dbReference>
<evidence type="ECO:0000256" key="4">
    <source>
        <dbReference type="ARBA" id="ARBA00022729"/>
    </source>
</evidence>
<dbReference type="GO" id="GO:0006508">
    <property type="term" value="P:proteolysis"/>
    <property type="evidence" value="ECO:0007669"/>
    <property type="project" value="InterPro"/>
</dbReference>
<dbReference type="PANTHER" id="PTHR24276">
    <property type="entry name" value="POLYSERASE-RELATED"/>
    <property type="match status" value="1"/>
</dbReference>
<dbReference type="InterPro" id="IPR009003">
    <property type="entry name" value="Peptidase_S1_PA"/>
</dbReference>
<dbReference type="PRINTS" id="PR00722">
    <property type="entry name" value="CHYMOTRYPSIN"/>
</dbReference>
<feature type="domain" description="Peptidase S1" evidence="9">
    <location>
        <begin position="20"/>
        <end position="248"/>
    </location>
</feature>
<protein>
    <submittedName>
        <fullName evidence="10">Glucanase inhibitor protein</fullName>
    </submittedName>
</protein>
<dbReference type="PANTHER" id="PTHR24276:SF98">
    <property type="entry name" value="FI18310P1-RELATED"/>
    <property type="match status" value="1"/>
</dbReference>
<evidence type="ECO:0000256" key="5">
    <source>
        <dbReference type="ARBA" id="ARBA00023026"/>
    </source>
</evidence>
<comment type="subcellular location">
    <subcellularLocation>
        <location evidence="1">Secreted</location>
    </subcellularLocation>
</comment>
<dbReference type="PROSITE" id="PS50240">
    <property type="entry name" value="TRYPSIN_DOM"/>
    <property type="match status" value="1"/>
</dbReference>
<keyword evidence="4 8" id="KW-0732">Signal</keyword>
<evidence type="ECO:0000259" key="9">
    <source>
        <dbReference type="PROSITE" id="PS50240"/>
    </source>
</evidence>
<dbReference type="EMBL" id="NBNE01000752">
    <property type="protein sequence ID" value="OWZ17439.1"/>
    <property type="molecule type" value="Genomic_DNA"/>
</dbReference>
<feature type="signal peptide" evidence="8">
    <location>
        <begin position="1"/>
        <end position="19"/>
    </location>
</feature>
<evidence type="ECO:0000256" key="2">
    <source>
        <dbReference type="ARBA" id="ARBA00007664"/>
    </source>
</evidence>
<reference evidence="11" key="1">
    <citation type="submission" date="2017-03" db="EMBL/GenBank/DDBJ databases">
        <title>Phytopthora megakarya and P. palmivora, two closely related causual agents of cacao black pod achieved similar genome size and gene model numbers by different mechanisms.</title>
        <authorList>
            <person name="Ali S."/>
            <person name="Shao J."/>
            <person name="Larry D.J."/>
            <person name="Kronmiller B."/>
            <person name="Shen D."/>
            <person name="Strem M.D."/>
            <person name="Melnick R.L."/>
            <person name="Guiltinan M.J."/>
            <person name="Tyler B.M."/>
            <person name="Meinhardt L.W."/>
            <person name="Bailey B.A."/>
        </authorList>
    </citation>
    <scope>NUCLEOTIDE SEQUENCE [LARGE SCALE GENOMIC DNA]</scope>
    <source>
        <strain evidence="11">zdho120</strain>
    </source>
</reference>
<dbReference type="SMART" id="SM00020">
    <property type="entry name" value="Tryp_SPc"/>
    <property type="match status" value="1"/>
</dbReference>
<keyword evidence="11" id="KW-1185">Reference proteome</keyword>
<dbReference type="InterPro" id="IPR001254">
    <property type="entry name" value="Trypsin_dom"/>
</dbReference>
<dbReference type="Gene3D" id="2.40.10.10">
    <property type="entry name" value="Trypsin-like serine proteases"/>
    <property type="match status" value="1"/>
</dbReference>
<dbReference type="OrthoDB" id="93931at2759"/>
<dbReference type="CDD" id="cd00190">
    <property type="entry name" value="Tryp_SPc"/>
    <property type="match status" value="1"/>
</dbReference>
<evidence type="ECO:0000256" key="6">
    <source>
        <dbReference type="ARBA" id="ARBA00023157"/>
    </source>
</evidence>
<dbReference type="InterPro" id="IPR001314">
    <property type="entry name" value="Peptidase_S1A"/>
</dbReference>
<dbReference type="AlphaFoldDB" id="A0A225WJY9"/>
<evidence type="ECO:0000256" key="8">
    <source>
        <dbReference type="SAM" id="SignalP"/>
    </source>
</evidence>
<proteinExistence type="inferred from homology"/>
<gene>
    <name evidence="10" type="ORF">PHMEG_0008614</name>
</gene>
<keyword evidence="5" id="KW-0843">Virulence</keyword>
<evidence type="ECO:0000313" key="10">
    <source>
        <dbReference type="EMBL" id="OWZ17439.1"/>
    </source>
</evidence>
<evidence type="ECO:0000256" key="3">
    <source>
        <dbReference type="ARBA" id="ARBA00022525"/>
    </source>
</evidence>
<keyword evidence="3" id="KW-0964">Secreted</keyword>
<dbReference type="SUPFAM" id="SSF50494">
    <property type="entry name" value="Trypsin-like serine proteases"/>
    <property type="match status" value="1"/>
</dbReference>
<dbReference type="InterPro" id="IPR043504">
    <property type="entry name" value="Peptidase_S1_PA_chymotrypsin"/>
</dbReference>
<organism evidence="10 11">
    <name type="scientific">Phytophthora megakarya</name>
    <dbReference type="NCBI Taxonomy" id="4795"/>
    <lineage>
        <taxon>Eukaryota</taxon>
        <taxon>Sar</taxon>
        <taxon>Stramenopiles</taxon>
        <taxon>Oomycota</taxon>
        <taxon>Peronosporomycetes</taxon>
        <taxon>Peronosporales</taxon>
        <taxon>Peronosporaceae</taxon>
        <taxon>Phytophthora</taxon>
    </lineage>
</organism>
<feature type="chain" id="PRO_5012217644" evidence="8">
    <location>
        <begin position="20"/>
        <end position="265"/>
    </location>
</feature>
<dbReference type="STRING" id="4795.A0A225WJY9"/>
<dbReference type="InterPro" id="IPR050430">
    <property type="entry name" value="Peptidase_S1"/>
</dbReference>
<comment type="caution">
    <text evidence="10">The sequence shown here is derived from an EMBL/GenBank/DDBJ whole genome shotgun (WGS) entry which is preliminary data.</text>
</comment>
<evidence type="ECO:0000313" key="11">
    <source>
        <dbReference type="Proteomes" id="UP000198211"/>
    </source>
</evidence>
<keyword evidence="7" id="KW-0325">Glycoprotein</keyword>
<comment type="similarity">
    <text evidence="2">Belongs to the peptidase S1 family.</text>
</comment>
<dbReference type="Pfam" id="PF00089">
    <property type="entry name" value="Trypsin"/>
    <property type="match status" value="1"/>
</dbReference>
<dbReference type="Proteomes" id="UP000198211">
    <property type="component" value="Unassembled WGS sequence"/>
</dbReference>
<evidence type="ECO:0000256" key="7">
    <source>
        <dbReference type="ARBA" id="ARBA00023180"/>
    </source>
</evidence>
<dbReference type="GO" id="GO:0004252">
    <property type="term" value="F:serine-type endopeptidase activity"/>
    <property type="evidence" value="ECO:0007669"/>
    <property type="project" value="InterPro"/>
</dbReference>
<accession>A0A225WJY9</accession>